<dbReference type="AlphaFoldDB" id="A0A2S4VSE3"/>
<dbReference type="VEuPathDB" id="FungiDB:PSHT_15206"/>
<dbReference type="SMART" id="SM00049">
    <property type="entry name" value="DEP"/>
    <property type="match status" value="1"/>
</dbReference>
<evidence type="ECO:0000313" key="4">
    <source>
        <dbReference type="EMBL" id="POW12300.1"/>
    </source>
</evidence>
<organism evidence="4 5">
    <name type="scientific">Puccinia striiformis</name>
    <dbReference type="NCBI Taxonomy" id="27350"/>
    <lineage>
        <taxon>Eukaryota</taxon>
        <taxon>Fungi</taxon>
        <taxon>Dikarya</taxon>
        <taxon>Basidiomycota</taxon>
        <taxon>Pucciniomycotina</taxon>
        <taxon>Pucciniomycetes</taxon>
        <taxon>Pucciniales</taxon>
        <taxon>Pucciniaceae</taxon>
        <taxon>Puccinia</taxon>
    </lineage>
</organism>
<dbReference type="Gene3D" id="3.30.930.10">
    <property type="entry name" value="Bira Bifunctional Protein, Domain 2"/>
    <property type="match status" value="1"/>
</dbReference>
<dbReference type="Pfam" id="PF25889">
    <property type="entry name" value="WHD_Fungal_DR"/>
    <property type="match status" value="1"/>
</dbReference>
<keyword evidence="1" id="KW-0648">Protein biosynthesis</keyword>
<dbReference type="PANTHER" id="PTHR11451:SF46">
    <property type="entry name" value="THREONINE--TRNA LIGASE"/>
    <property type="match status" value="1"/>
</dbReference>
<reference evidence="4" key="1">
    <citation type="submission" date="2017-12" db="EMBL/GenBank/DDBJ databases">
        <title>Gene loss provides genomic basis for host adaptation in cereal stripe rust fungi.</title>
        <authorList>
            <person name="Xia C."/>
        </authorList>
    </citation>
    <scope>NUCLEOTIDE SEQUENCE [LARGE SCALE GENOMIC DNA]</scope>
    <source>
        <strain evidence="4">93-210</strain>
    </source>
</reference>
<keyword evidence="5" id="KW-1185">Reference proteome</keyword>
<evidence type="ECO:0000256" key="1">
    <source>
        <dbReference type="ARBA" id="ARBA00022917"/>
    </source>
</evidence>
<dbReference type="InterPro" id="IPR058855">
    <property type="entry name" value="RGS1/SST2-like_Fungal-DR"/>
</dbReference>
<dbReference type="PANTHER" id="PTHR11451">
    <property type="entry name" value="THREONINE-TRNA LIGASE"/>
    <property type="match status" value="1"/>
</dbReference>
<evidence type="ECO:0000259" key="3">
    <source>
        <dbReference type="SMART" id="SM00049"/>
    </source>
</evidence>
<dbReference type="VEuPathDB" id="FungiDB:PSHT_12422"/>
<dbReference type="EMBL" id="PKSL01000032">
    <property type="protein sequence ID" value="POW12300.1"/>
    <property type="molecule type" value="Genomic_DNA"/>
</dbReference>
<evidence type="ECO:0000313" key="5">
    <source>
        <dbReference type="Proteomes" id="UP000239156"/>
    </source>
</evidence>
<dbReference type="GO" id="GO:0005739">
    <property type="term" value="C:mitochondrion"/>
    <property type="evidence" value="ECO:0007669"/>
    <property type="project" value="TreeGrafter"/>
</dbReference>
<keyword evidence="2" id="KW-0175">Coiled coil</keyword>
<dbReference type="InterPro" id="IPR000591">
    <property type="entry name" value="DEP_dom"/>
</dbReference>
<dbReference type="InterPro" id="IPR036388">
    <property type="entry name" value="WH-like_DNA-bd_sf"/>
</dbReference>
<feature type="coiled-coil region" evidence="2">
    <location>
        <begin position="289"/>
        <end position="316"/>
    </location>
</feature>
<feature type="domain" description="DEP" evidence="3">
    <location>
        <begin position="37"/>
        <end position="136"/>
    </location>
</feature>
<name>A0A2S4VSE3_9BASI</name>
<dbReference type="GO" id="GO:0004829">
    <property type="term" value="F:threonine-tRNA ligase activity"/>
    <property type="evidence" value="ECO:0007669"/>
    <property type="project" value="TreeGrafter"/>
</dbReference>
<dbReference type="GO" id="GO:0006435">
    <property type="term" value="P:threonyl-tRNA aminoacylation"/>
    <property type="evidence" value="ECO:0007669"/>
    <property type="project" value="TreeGrafter"/>
</dbReference>
<protein>
    <recommendedName>
        <fullName evidence="3">DEP domain-containing protein</fullName>
    </recommendedName>
</protein>
<accession>A0A2S4VSE3</accession>
<sequence length="326" mass="37459">MKNLNRNLERKLRCNFLKTGKRGNPFVKDTHDLFSTLVASLQLTTNTRFFRSYPNSFTTDDAAANLSSLRFSQLNRSTDPNDPSRIVTTTTTTTFSMNRDIAKGICQHFMDARLIENAADPLNPIFKERGIYFPDKKAMVEYKKFLEEAAKRDHRKIGKDQDLFFFHELSPGSCFWLPHGTRIYNTLVEFLKVSINPPIHLNHNFWVSHILTQDVQDARASHQPLRTTLGSLQRPVTPTSHPACDQLWIYAIFLCRKETRTYPCTSDRFSKNIELSIMDGFGSFRQLSLNELEAVVDEIEKEKEVEQQRLRDCRAATAASQAAMGK</sequence>
<proteinExistence type="predicted"/>
<dbReference type="VEuPathDB" id="FungiDB:PSTT_04652"/>
<gene>
    <name evidence="4" type="ORF">PSTT_04652</name>
</gene>
<dbReference type="Proteomes" id="UP000239156">
    <property type="component" value="Unassembled WGS sequence"/>
</dbReference>
<evidence type="ECO:0000256" key="2">
    <source>
        <dbReference type="SAM" id="Coils"/>
    </source>
</evidence>
<comment type="caution">
    <text evidence="4">The sequence shown here is derived from an EMBL/GenBank/DDBJ whole genome shotgun (WGS) entry which is preliminary data.</text>
</comment>
<dbReference type="GO" id="GO:0035556">
    <property type="term" value="P:intracellular signal transduction"/>
    <property type="evidence" value="ECO:0007669"/>
    <property type="project" value="InterPro"/>
</dbReference>
<dbReference type="Gene3D" id="1.10.10.10">
    <property type="entry name" value="Winged helix-like DNA-binding domain superfamily/Winged helix DNA-binding domain"/>
    <property type="match status" value="1"/>
</dbReference>
<dbReference type="SUPFAM" id="SSF55681">
    <property type="entry name" value="Class II aaRS and biotin synthetases"/>
    <property type="match status" value="1"/>
</dbReference>
<dbReference type="InterPro" id="IPR045864">
    <property type="entry name" value="aa-tRNA-synth_II/BPL/LPL"/>
</dbReference>